<dbReference type="InterPro" id="IPR001173">
    <property type="entry name" value="Glyco_trans_2-like"/>
</dbReference>
<dbReference type="SUPFAM" id="SSF53448">
    <property type="entry name" value="Nucleotide-diphospho-sugar transferases"/>
    <property type="match status" value="2"/>
</dbReference>
<feature type="domain" description="Glycosyltransferase 2-like" evidence="2">
    <location>
        <begin position="448"/>
        <end position="569"/>
    </location>
</feature>
<reference evidence="3 4" key="1">
    <citation type="submission" date="2019-09" db="EMBL/GenBank/DDBJ databases">
        <title>YIM 132548 draft genome.</title>
        <authorList>
            <person name="Jiang L."/>
        </authorList>
    </citation>
    <scope>NUCLEOTIDE SEQUENCE [LARGE SCALE GENOMIC DNA]</scope>
    <source>
        <strain evidence="3 4">YIM 132548</strain>
    </source>
</reference>
<dbReference type="EMBL" id="VZZJ01000003">
    <property type="protein sequence ID" value="KAB1075018.1"/>
    <property type="molecule type" value="Genomic_DNA"/>
</dbReference>
<organism evidence="3 4">
    <name type="scientific">Methylobacterium planeticum</name>
    <dbReference type="NCBI Taxonomy" id="2615211"/>
    <lineage>
        <taxon>Bacteria</taxon>
        <taxon>Pseudomonadati</taxon>
        <taxon>Pseudomonadota</taxon>
        <taxon>Alphaproteobacteria</taxon>
        <taxon>Hyphomicrobiales</taxon>
        <taxon>Methylobacteriaceae</taxon>
        <taxon>Methylobacterium</taxon>
    </lineage>
</organism>
<proteinExistence type="predicted"/>
<dbReference type="CDD" id="cd04186">
    <property type="entry name" value="GT_2_like_c"/>
    <property type="match status" value="1"/>
</dbReference>
<dbReference type="Proteomes" id="UP000441523">
    <property type="component" value="Unassembled WGS sequence"/>
</dbReference>
<keyword evidence="4" id="KW-1185">Reference proteome</keyword>
<feature type="compositionally biased region" description="Basic residues" evidence="1">
    <location>
        <begin position="1"/>
        <end position="10"/>
    </location>
</feature>
<accession>A0A6N6MT11</accession>
<feature type="region of interest" description="Disordered" evidence="1">
    <location>
        <begin position="1"/>
        <end position="24"/>
    </location>
</feature>
<evidence type="ECO:0000259" key="2">
    <source>
        <dbReference type="Pfam" id="PF00535"/>
    </source>
</evidence>
<evidence type="ECO:0000256" key="1">
    <source>
        <dbReference type="SAM" id="MobiDB-lite"/>
    </source>
</evidence>
<dbReference type="GO" id="GO:0016740">
    <property type="term" value="F:transferase activity"/>
    <property type="evidence" value="ECO:0007669"/>
    <property type="project" value="UniProtKB-KW"/>
</dbReference>
<dbReference type="AlphaFoldDB" id="A0A6N6MT11"/>
<keyword evidence="3" id="KW-0808">Transferase</keyword>
<protein>
    <submittedName>
        <fullName evidence="3">Glycosyltransferase</fullName>
    </submittedName>
</protein>
<evidence type="ECO:0000313" key="3">
    <source>
        <dbReference type="EMBL" id="KAB1075018.1"/>
    </source>
</evidence>
<name>A0A6N6MT11_9HYPH</name>
<dbReference type="PANTHER" id="PTHR43179">
    <property type="entry name" value="RHAMNOSYLTRANSFERASE WBBL"/>
    <property type="match status" value="1"/>
</dbReference>
<dbReference type="InterPro" id="IPR029044">
    <property type="entry name" value="Nucleotide-diphossugar_trans"/>
</dbReference>
<sequence length="716" mass="78379">MARKPRRRPRGASPYRPRARVASPEPHNEALAPIVEGDLLIRLGPARPWLGRQTNFRLEPCDDPVFDQRLVLEEDARGGWIVLSYANDATAAALRPLLRLVRAEGAIQDFVLPGVMLARAHWLGLLPPDVAEIRLAVDAGSGFALERVGLRSHAGLLGECLVKRPLRAFAAAYQMARRDERRFRDILRGACATEPLSRYSAWSAARQGPSRQRIYPRGPRIRVLIPVRRGEGRGLAPTIGSLRGQTHQDWRAVIRWAAGELRRATPEDVRFVHEAWRETDHVDDLLADADALCVVDPGETLTPDALALLGHAAAERPELDLVYGDAVHGAGAPVLKPDWSPDLALTTGYFDKPALLTRALIERWPLRMAGAIDGFAEELRLSVATTARHVAHVQRILSRTQRPPADLIPGAAALSRHLQSVMAPVESDVAAGHVDLRWSMPKPAPSVSIVIPSRDRYDLITRVCRGILHETSYPTIEVVIVDNGSSDADVLGFYETLRADRRVQIIIEPAPFNFSAMVNRGVAAASGDIVVLLNNDVAILAPDWLDAMVRQAARPEVGAVGAKLLYGNGTLQHAGVVVGLGGRAGHILRRRSSETPGHLGRLKVAHEVSAVTAACLAVSRAKYDSVGGFDAEAFPIDFNDVDFCLRLGKAGYKTVWTPAAVLAHLESVSRGPAVGEARQRFEREAHGFVERWRDTIRHDPFYHPALSLTTFGEDLE</sequence>
<dbReference type="PANTHER" id="PTHR43179:SF7">
    <property type="entry name" value="RHAMNOSYLTRANSFERASE WBBL"/>
    <property type="match status" value="1"/>
</dbReference>
<evidence type="ECO:0000313" key="4">
    <source>
        <dbReference type="Proteomes" id="UP000441523"/>
    </source>
</evidence>
<gene>
    <name evidence="3" type="ORF">F6X51_03740</name>
</gene>
<dbReference type="Gene3D" id="3.90.550.10">
    <property type="entry name" value="Spore Coat Polysaccharide Biosynthesis Protein SpsA, Chain A"/>
    <property type="match status" value="1"/>
</dbReference>
<comment type="caution">
    <text evidence="3">The sequence shown here is derived from an EMBL/GenBank/DDBJ whole genome shotgun (WGS) entry which is preliminary data.</text>
</comment>
<dbReference type="Pfam" id="PF00535">
    <property type="entry name" value="Glycos_transf_2"/>
    <property type="match status" value="1"/>
</dbReference>